<accession>A0A382YY03</accession>
<evidence type="ECO:0000259" key="1">
    <source>
        <dbReference type="Pfam" id="PF17764"/>
    </source>
</evidence>
<dbReference type="InterPro" id="IPR041222">
    <property type="entry name" value="PriA_3primeBD"/>
</dbReference>
<protein>
    <recommendedName>
        <fullName evidence="1">Primosomal protein N' 3' DNA-binding domain-containing protein</fullName>
    </recommendedName>
</protein>
<sequence>MNLSSSFVRVALPLPLDRVFTYSVDCEAPELGTRVLV</sequence>
<organism evidence="2">
    <name type="scientific">marine metagenome</name>
    <dbReference type="NCBI Taxonomy" id="408172"/>
    <lineage>
        <taxon>unclassified sequences</taxon>
        <taxon>metagenomes</taxon>
        <taxon>ecological metagenomes</taxon>
    </lineage>
</organism>
<proteinExistence type="predicted"/>
<gene>
    <name evidence="2" type="ORF">METZ01_LOCUS440986</name>
</gene>
<dbReference type="Gene3D" id="3.40.1440.60">
    <property type="entry name" value="PriA, 3(prime) DNA-binding domain"/>
    <property type="match status" value="1"/>
</dbReference>
<evidence type="ECO:0000313" key="2">
    <source>
        <dbReference type="EMBL" id="SVD88132.1"/>
    </source>
</evidence>
<dbReference type="EMBL" id="UINC01179449">
    <property type="protein sequence ID" value="SVD88132.1"/>
    <property type="molecule type" value="Genomic_DNA"/>
</dbReference>
<dbReference type="Pfam" id="PF17764">
    <property type="entry name" value="PriA_3primeBD"/>
    <property type="match status" value="1"/>
</dbReference>
<feature type="non-terminal residue" evidence="2">
    <location>
        <position position="37"/>
    </location>
</feature>
<dbReference type="AlphaFoldDB" id="A0A382YY03"/>
<name>A0A382YY03_9ZZZZ</name>
<reference evidence="2" key="1">
    <citation type="submission" date="2018-05" db="EMBL/GenBank/DDBJ databases">
        <authorList>
            <person name="Lanie J.A."/>
            <person name="Ng W.-L."/>
            <person name="Kazmierczak K.M."/>
            <person name="Andrzejewski T.M."/>
            <person name="Davidsen T.M."/>
            <person name="Wayne K.J."/>
            <person name="Tettelin H."/>
            <person name="Glass J.I."/>
            <person name="Rusch D."/>
            <person name="Podicherti R."/>
            <person name="Tsui H.-C.T."/>
            <person name="Winkler M.E."/>
        </authorList>
    </citation>
    <scope>NUCLEOTIDE SEQUENCE</scope>
</reference>
<dbReference type="GO" id="GO:0003677">
    <property type="term" value="F:DNA binding"/>
    <property type="evidence" value="ECO:0007669"/>
    <property type="project" value="InterPro"/>
</dbReference>
<feature type="domain" description="Primosomal protein N' 3' DNA-binding" evidence="1">
    <location>
        <begin position="9"/>
        <end position="37"/>
    </location>
</feature>
<dbReference type="InterPro" id="IPR042115">
    <property type="entry name" value="PriA_3primeBD_sf"/>
</dbReference>